<organism evidence="1">
    <name type="scientific">Setaria italica</name>
    <name type="common">Foxtail millet</name>
    <name type="synonym">Panicum italicum</name>
    <dbReference type="NCBI Taxonomy" id="4555"/>
    <lineage>
        <taxon>Eukaryota</taxon>
        <taxon>Viridiplantae</taxon>
        <taxon>Streptophyta</taxon>
        <taxon>Embryophyta</taxon>
        <taxon>Tracheophyta</taxon>
        <taxon>Spermatophyta</taxon>
        <taxon>Magnoliopsida</taxon>
        <taxon>Liliopsida</taxon>
        <taxon>Poales</taxon>
        <taxon>Poaceae</taxon>
        <taxon>PACMAD clade</taxon>
        <taxon>Panicoideae</taxon>
        <taxon>Panicodae</taxon>
        <taxon>Paniceae</taxon>
        <taxon>Cenchrinae</taxon>
        <taxon>Setaria</taxon>
    </lineage>
</organism>
<reference evidence="1" key="2">
    <citation type="submission" date="2015-07" db="EMBL/GenBank/DDBJ databases">
        <authorList>
            <person name="Noorani M."/>
        </authorList>
    </citation>
    <scope>NUCLEOTIDE SEQUENCE</scope>
    <source>
        <strain evidence="1">Yugu1</strain>
    </source>
</reference>
<evidence type="ECO:0000313" key="1">
    <source>
        <dbReference type="EMBL" id="RCV36403.1"/>
    </source>
</evidence>
<dbReference type="PANTHER" id="PTHR33085">
    <property type="entry name" value="OS12G0113100 PROTEIN-RELATED"/>
    <property type="match status" value="1"/>
</dbReference>
<evidence type="ECO:0008006" key="2">
    <source>
        <dbReference type="Google" id="ProtNLM"/>
    </source>
</evidence>
<accession>A0A368S236</accession>
<dbReference type="PANTHER" id="PTHR33085:SF121">
    <property type="entry name" value="OS03G0781800 PROTEIN"/>
    <property type="match status" value="1"/>
</dbReference>
<reference evidence="1" key="1">
    <citation type="journal article" date="2012" name="Nat. Biotechnol.">
        <title>Reference genome sequence of the model plant Setaria.</title>
        <authorList>
            <person name="Bennetzen J.L."/>
            <person name="Schmutz J."/>
            <person name="Wang H."/>
            <person name="Percifield R."/>
            <person name="Hawkins J."/>
            <person name="Pontaroli A.C."/>
            <person name="Estep M."/>
            <person name="Feng L."/>
            <person name="Vaughn J.N."/>
            <person name="Grimwood J."/>
            <person name="Jenkins J."/>
            <person name="Barry K."/>
            <person name="Lindquist E."/>
            <person name="Hellsten U."/>
            <person name="Deshpande S."/>
            <person name="Wang X."/>
            <person name="Wu X."/>
            <person name="Mitros T."/>
            <person name="Triplett J."/>
            <person name="Yang X."/>
            <person name="Ye C.Y."/>
            <person name="Mauro-Herrera M."/>
            <person name="Wang L."/>
            <person name="Li P."/>
            <person name="Sharma M."/>
            <person name="Sharma R."/>
            <person name="Ronald P.C."/>
            <person name="Panaud O."/>
            <person name="Kellogg E.A."/>
            <person name="Brutnell T.P."/>
            <person name="Doust A.N."/>
            <person name="Tuskan G.A."/>
            <person name="Rokhsar D."/>
            <person name="Devos K.M."/>
        </authorList>
    </citation>
    <scope>NUCLEOTIDE SEQUENCE [LARGE SCALE GENOMIC DNA]</scope>
    <source>
        <strain evidence="1">Yugu1</strain>
    </source>
</reference>
<dbReference type="OrthoDB" id="688194at2759"/>
<gene>
    <name evidence="1" type="ORF">SETIT_7G316200v2</name>
</gene>
<dbReference type="AlphaFoldDB" id="A0A368S236"/>
<dbReference type="EMBL" id="CM003534">
    <property type="protein sequence ID" value="RCV36403.1"/>
    <property type="molecule type" value="Genomic_DNA"/>
</dbReference>
<protein>
    <recommendedName>
        <fullName evidence="2">F-box associated domain-containing protein</fullName>
    </recommendedName>
</protein>
<proteinExistence type="predicted"/>
<dbReference type="InterPro" id="IPR012871">
    <property type="entry name" value="DUF1668_ORYSA"/>
</dbReference>
<sequence>MTMPALNSPKGPNCMVAHITRTAAHVSLYMMDMGLDKPGCFEVLAYYPVGEWQWRLLPLPPFFDDLEYKACNNIPYAVVDGTRICVSSATATYSFDTVALKWSKTGDWVLPFHTKADFVPELNLWLGLPASSPSDLCAVDLSTGTIDSCDVPPVVQHVGLGFDLPKDWSLKSRTLVNLGPGRFCIAMFLDTADAQDSPQVVVFTGGDVVPSGDNQQGGRTLRRIKHKSKCLVTDRIEYVL</sequence>
<name>A0A368S236_SETIT</name>
<dbReference type="Pfam" id="PF07893">
    <property type="entry name" value="DUF1668"/>
    <property type="match status" value="1"/>
</dbReference>